<proteinExistence type="predicted"/>
<dbReference type="SUPFAM" id="SSF48150">
    <property type="entry name" value="DNA-glycosylase"/>
    <property type="match status" value="1"/>
</dbReference>
<reference evidence="3 4" key="1">
    <citation type="submission" date="2018-04" db="EMBL/GenBank/DDBJ databases">
        <title>Active sludge and wastewater microbial communities from Klosterneuburg, Austria.</title>
        <authorList>
            <person name="Wagner M."/>
        </authorList>
    </citation>
    <scope>NUCLEOTIDE SEQUENCE [LARGE SCALE GENOMIC DNA]</scope>
    <source>
        <strain evidence="3 4">Nm4</strain>
    </source>
</reference>
<comment type="caution">
    <text evidence="3">The sequence shown here is derived from an EMBL/GenBank/DDBJ whole genome shotgun (WGS) entry which is preliminary data.</text>
</comment>
<keyword evidence="1" id="KW-0227">DNA damage</keyword>
<evidence type="ECO:0008006" key="5">
    <source>
        <dbReference type="Google" id="ProtNLM"/>
    </source>
</evidence>
<organism evidence="3 4">
    <name type="scientific">Nitrosomonas ureae</name>
    <dbReference type="NCBI Taxonomy" id="44577"/>
    <lineage>
        <taxon>Bacteria</taxon>
        <taxon>Pseudomonadati</taxon>
        <taxon>Pseudomonadota</taxon>
        <taxon>Betaproteobacteria</taxon>
        <taxon>Nitrosomonadales</taxon>
        <taxon>Nitrosomonadaceae</taxon>
        <taxon>Nitrosomonas</taxon>
    </lineage>
</organism>
<dbReference type="PANTHER" id="PTHR43003">
    <property type="entry name" value="DNA-3-METHYLADENINE GLYCOSYLASE"/>
    <property type="match status" value="1"/>
</dbReference>
<dbReference type="GO" id="GO:0008725">
    <property type="term" value="F:DNA-3-methyladenine glycosylase activity"/>
    <property type="evidence" value="ECO:0007669"/>
    <property type="project" value="TreeGrafter"/>
</dbReference>
<dbReference type="GO" id="GO:0006285">
    <property type="term" value="P:base-excision repair, AP site formation"/>
    <property type="evidence" value="ECO:0007669"/>
    <property type="project" value="TreeGrafter"/>
</dbReference>
<dbReference type="InterPro" id="IPR023170">
    <property type="entry name" value="HhH_base_excis_C"/>
</dbReference>
<evidence type="ECO:0000256" key="2">
    <source>
        <dbReference type="ARBA" id="ARBA00023204"/>
    </source>
</evidence>
<dbReference type="Gene3D" id="1.10.340.30">
    <property type="entry name" value="Hypothetical protein, domain 2"/>
    <property type="match status" value="1"/>
</dbReference>
<evidence type="ECO:0000313" key="3">
    <source>
        <dbReference type="EMBL" id="PTQ85566.1"/>
    </source>
</evidence>
<dbReference type="PANTHER" id="PTHR43003:SF13">
    <property type="entry name" value="DNA-3-METHYLADENINE GLYCOSYLASE 2"/>
    <property type="match status" value="1"/>
</dbReference>
<dbReference type="AlphaFoldDB" id="A0A2T5IP07"/>
<dbReference type="Gene3D" id="1.10.1670.10">
    <property type="entry name" value="Helix-hairpin-Helix base-excision DNA repair enzymes (C-terminal)"/>
    <property type="match status" value="1"/>
</dbReference>
<dbReference type="Proteomes" id="UP000244110">
    <property type="component" value="Unassembled WGS sequence"/>
</dbReference>
<dbReference type="InterPro" id="IPR051912">
    <property type="entry name" value="Alkylbase_DNA_Glycosylase/TA"/>
</dbReference>
<name>A0A2T5IP07_9PROT</name>
<keyword evidence="2" id="KW-0234">DNA repair</keyword>
<evidence type="ECO:0000256" key="1">
    <source>
        <dbReference type="ARBA" id="ARBA00022763"/>
    </source>
</evidence>
<sequence length="96" mass="11158">MICNELELSSTYAEPPIEHIRQQLLQIRGIGPWTVDYTLLRGYGWLDGSLHGDVAVRRGLQILLNNESINENQTRQWLENFSPWRALVAAHLWNME</sequence>
<dbReference type="GO" id="GO:0005737">
    <property type="term" value="C:cytoplasm"/>
    <property type="evidence" value="ECO:0007669"/>
    <property type="project" value="TreeGrafter"/>
</dbReference>
<accession>A0A2T5IP07</accession>
<dbReference type="InterPro" id="IPR011257">
    <property type="entry name" value="DNA_glycosylase"/>
</dbReference>
<gene>
    <name evidence="3" type="ORF">C8R28_101339</name>
</gene>
<dbReference type="EMBL" id="QAOL01000013">
    <property type="protein sequence ID" value="PTQ85566.1"/>
    <property type="molecule type" value="Genomic_DNA"/>
</dbReference>
<dbReference type="GO" id="GO:0032993">
    <property type="term" value="C:protein-DNA complex"/>
    <property type="evidence" value="ECO:0007669"/>
    <property type="project" value="TreeGrafter"/>
</dbReference>
<dbReference type="GO" id="GO:0006307">
    <property type="term" value="P:DNA alkylation repair"/>
    <property type="evidence" value="ECO:0007669"/>
    <property type="project" value="TreeGrafter"/>
</dbReference>
<evidence type="ECO:0000313" key="4">
    <source>
        <dbReference type="Proteomes" id="UP000244110"/>
    </source>
</evidence>
<protein>
    <recommendedName>
        <fullName evidence="5">DNA-3-methyladenine glycosylase II</fullName>
    </recommendedName>
</protein>
<dbReference type="GO" id="GO:0043916">
    <property type="term" value="F:DNA-7-methylguanine glycosylase activity"/>
    <property type="evidence" value="ECO:0007669"/>
    <property type="project" value="TreeGrafter"/>
</dbReference>
<dbReference type="GO" id="GO:0032131">
    <property type="term" value="F:alkylated DNA binding"/>
    <property type="evidence" value="ECO:0007669"/>
    <property type="project" value="TreeGrafter"/>
</dbReference>